<dbReference type="GO" id="GO:0050111">
    <property type="term" value="F:mycocerosate synthase activity"/>
    <property type="evidence" value="ECO:0007669"/>
    <property type="project" value="UniProtKB-EC"/>
</dbReference>
<protein>
    <submittedName>
        <fullName evidence="4">Mycocerosic acid synthase</fullName>
        <ecNumber evidence="4">2.3.1.111</ecNumber>
    </submittedName>
</protein>
<keyword evidence="4" id="KW-0808">Transferase</keyword>
<dbReference type="InterPro" id="IPR011032">
    <property type="entry name" value="GroES-like_sf"/>
</dbReference>
<dbReference type="InterPro" id="IPR013154">
    <property type="entry name" value="ADH-like_N"/>
</dbReference>
<dbReference type="EMBL" id="CADIKK010000014">
    <property type="protein sequence ID" value="CAB3791336.1"/>
    <property type="molecule type" value="Genomic_DNA"/>
</dbReference>
<dbReference type="SUPFAM" id="SSF50129">
    <property type="entry name" value="GroES-like"/>
    <property type="match status" value="1"/>
</dbReference>
<dbReference type="Pfam" id="PF08240">
    <property type="entry name" value="ADH_N"/>
    <property type="match status" value="1"/>
</dbReference>
<dbReference type="Gene3D" id="3.90.180.10">
    <property type="entry name" value="Medium-chain alcohol dehydrogenases, catalytic domain"/>
    <property type="match status" value="1"/>
</dbReference>
<dbReference type="InterPro" id="IPR036291">
    <property type="entry name" value="NAD(P)-bd_dom_sf"/>
</dbReference>
<keyword evidence="4" id="KW-0012">Acyltransferase</keyword>
<sequence length="368" mass="39494">MSRHWAADYLNIPECHSWQLTVFYWDVLLIKMQDNHFEAIPKHQVGIRITAAGGPEVLVQVELSVLECGPTDVLIRVVSAGVNRHDVNQRRRGPDNEHSPIPGLEVSGVVVRIGQNVSNVRIGDEVCALVNGGGYAEYAIAEAGQVLPIPPAISLRDAASLPEALFTTVHNFFNVAKLARDESVLIHGGTSGVGSLATQVLTARGHAVYATCGTDEKCALAEALGAVKAFNYRTVAFAKAVQAVTAGKGVDVILDVAGAAYGRQNVEALARRGRVVHLSPGGNAELSFPLRELMRKEAVVTGSLLRPLPNDEKAGIARWLYTQVWPLIGITIKPMITQRFSLKQASAAHEALERGDVAGKILLDVTES</sequence>
<keyword evidence="2" id="KW-0560">Oxidoreductase</keyword>
<dbReference type="GO" id="GO:0016651">
    <property type="term" value="F:oxidoreductase activity, acting on NAD(P)H"/>
    <property type="evidence" value="ECO:0007669"/>
    <property type="project" value="TreeGrafter"/>
</dbReference>
<evidence type="ECO:0000313" key="4">
    <source>
        <dbReference type="EMBL" id="CAB3791336.1"/>
    </source>
</evidence>
<dbReference type="AlphaFoldDB" id="A0A6S7CYJ7"/>
<name>A0A6S7CYJ7_9BURK</name>
<accession>A0A6S7CYJ7</accession>
<dbReference type="InterPro" id="IPR013149">
    <property type="entry name" value="ADH-like_C"/>
</dbReference>
<evidence type="ECO:0000313" key="5">
    <source>
        <dbReference type="Proteomes" id="UP000494365"/>
    </source>
</evidence>
<gene>
    <name evidence="4" type="primary">mas</name>
    <name evidence="4" type="ORF">LMG28614_03292</name>
</gene>
<evidence type="ECO:0000256" key="1">
    <source>
        <dbReference type="ARBA" id="ARBA00022857"/>
    </source>
</evidence>
<keyword evidence="1" id="KW-0521">NADP</keyword>
<dbReference type="SMART" id="SM00829">
    <property type="entry name" value="PKS_ER"/>
    <property type="match status" value="1"/>
</dbReference>
<dbReference type="PANTHER" id="PTHR48106">
    <property type="entry name" value="QUINONE OXIDOREDUCTASE PIG3-RELATED"/>
    <property type="match status" value="1"/>
</dbReference>
<dbReference type="GO" id="GO:0070402">
    <property type="term" value="F:NADPH binding"/>
    <property type="evidence" value="ECO:0007669"/>
    <property type="project" value="TreeGrafter"/>
</dbReference>
<dbReference type="Gene3D" id="3.40.50.720">
    <property type="entry name" value="NAD(P)-binding Rossmann-like Domain"/>
    <property type="match status" value="1"/>
</dbReference>
<dbReference type="CDD" id="cd05276">
    <property type="entry name" value="p53_inducible_oxidoreductase"/>
    <property type="match status" value="1"/>
</dbReference>
<evidence type="ECO:0000259" key="3">
    <source>
        <dbReference type="SMART" id="SM00829"/>
    </source>
</evidence>
<dbReference type="InterPro" id="IPR014189">
    <property type="entry name" value="Quinone_OxRdtase_PIG3"/>
</dbReference>
<dbReference type="Pfam" id="PF00107">
    <property type="entry name" value="ADH_zinc_N"/>
    <property type="match status" value="1"/>
</dbReference>
<dbReference type="Proteomes" id="UP000494365">
    <property type="component" value="Unassembled WGS sequence"/>
</dbReference>
<proteinExistence type="predicted"/>
<keyword evidence="5" id="KW-1185">Reference proteome</keyword>
<dbReference type="RefSeq" id="WP_175150549.1">
    <property type="nucleotide sequence ID" value="NZ_CADIKK010000014.1"/>
</dbReference>
<reference evidence="4 5" key="1">
    <citation type="submission" date="2020-04" db="EMBL/GenBank/DDBJ databases">
        <authorList>
            <person name="De Canck E."/>
        </authorList>
    </citation>
    <scope>NUCLEOTIDE SEQUENCE [LARGE SCALE GENOMIC DNA]</scope>
    <source>
        <strain evidence="4 5">LMG 28614</strain>
    </source>
</reference>
<organism evidence="4 5">
    <name type="scientific">Paraburkholderia ultramafica</name>
    <dbReference type="NCBI Taxonomy" id="1544867"/>
    <lineage>
        <taxon>Bacteria</taxon>
        <taxon>Pseudomonadati</taxon>
        <taxon>Pseudomonadota</taxon>
        <taxon>Betaproteobacteria</taxon>
        <taxon>Burkholderiales</taxon>
        <taxon>Burkholderiaceae</taxon>
        <taxon>Paraburkholderia</taxon>
    </lineage>
</organism>
<dbReference type="InterPro" id="IPR020843">
    <property type="entry name" value="ER"/>
</dbReference>
<dbReference type="SUPFAM" id="SSF51735">
    <property type="entry name" value="NAD(P)-binding Rossmann-fold domains"/>
    <property type="match status" value="1"/>
</dbReference>
<dbReference type="EC" id="2.3.1.111" evidence="4"/>
<dbReference type="PANTHER" id="PTHR48106:SF8">
    <property type="entry name" value="OS02G0805600 PROTEIN"/>
    <property type="match status" value="1"/>
</dbReference>
<dbReference type="NCBIfam" id="TIGR02824">
    <property type="entry name" value="quinone_pig3"/>
    <property type="match status" value="1"/>
</dbReference>
<evidence type="ECO:0000256" key="2">
    <source>
        <dbReference type="ARBA" id="ARBA00023002"/>
    </source>
</evidence>
<feature type="domain" description="Enoyl reductase (ER)" evidence="3">
    <location>
        <begin position="53"/>
        <end position="363"/>
    </location>
</feature>